<dbReference type="Pfam" id="PF01609">
    <property type="entry name" value="DDE_Tnp_1"/>
    <property type="match status" value="1"/>
</dbReference>
<evidence type="ECO:0000313" key="4">
    <source>
        <dbReference type="EMBL" id="ADZ72503.1"/>
    </source>
</evidence>
<dbReference type="Proteomes" id="UP000008130">
    <property type="component" value="Chromosome"/>
</dbReference>
<feature type="region of interest" description="Disordered" evidence="1">
    <location>
        <begin position="336"/>
        <end position="414"/>
    </location>
</feature>
<dbReference type="InterPro" id="IPR047647">
    <property type="entry name" value="ISAs1_transpos"/>
</dbReference>
<dbReference type="KEGG" id="pgv:SL003B_4086"/>
<proteinExistence type="predicted"/>
<evidence type="ECO:0000259" key="2">
    <source>
        <dbReference type="Pfam" id="PF01609"/>
    </source>
</evidence>
<dbReference type="GO" id="GO:0003677">
    <property type="term" value="F:DNA binding"/>
    <property type="evidence" value="ECO:0007669"/>
    <property type="project" value="InterPro"/>
</dbReference>
<feature type="domain" description="H repeat-associated protein N-terminal" evidence="3">
    <location>
        <begin position="6"/>
        <end position="92"/>
    </location>
</feature>
<feature type="compositionally biased region" description="Low complexity" evidence="1">
    <location>
        <begin position="442"/>
        <end position="474"/>
    </location>
</feature>
<name>F2J6M0_POLGS</name>
<keyword evidence="5" id="KW-1185">Reference proteome</keyword>
<dbReference type="NCBIfam" id="NF033564">
    <property type="entry name" value="transpos_ISAs1"/>
    <property type="match status" value="1"/>
</dbReference>
<dbReference type="PANTHER" id="PTHR30298">
    <property type="entry name" value="H REPEAT-ASSOCIATED PREDICTED TRANSPOSASE"/>
    <property type="match status" value="1"/>
</dbReference>
<protein>
    <submittedName>
        <fullName evidence="4">Transposase</fullName>
    </submittedName>
</protein>
<dbReference type="InterPro" id="IPR051698">
    <property type="entry name" value="Transposase_11-like"/>
</dbReference>
<dbReference type="PANTHER" id="PTHR30298:SF0">
    <property type="entry name" value="PROTEIN YBFL-RELATED"/>
    <property type="match status" value="1"/>
</dbReference>
<accession>F2J6M0</accession>
<reference evidence="4 5" key="1">
    <citation type="journal article" date="2011" name="J. Bacteriol.">
        <title>Complete genome sequence of Polymorphum gilvum SL003B-26A1T, a crude oil-degrading bacterium from oil-polluted saline soil.</title>
        <authorList>
            <person name="Li S.G."/>
            <person name="Tang Y.Q."/>
            <person name="Nie Y."/>
            <person name="Cai M."/>
            <person name="Wu X.L."/>
        </authorList>
    </citation>
    <scope>NUCLEOTIDE SEQUENCE [LARGE SCALE GENOMIC DNA]</scope>
    <source>
        <strain evidence="5">LMG 25793 / CGMCC 1.9160 / SL003B-26A1</strain>
    </source>
</reference>
<feature type="domain" description="Transposase IS4-like" evidence="2">
    <location>
        <begin position="99"/>
        <end position="333"/>
    </location>
</feature>
<gene>
    <name evidence="4" type="ordered locus">SL003B_4086</name>
</gene>
<dbReference type="InterPro" id="IPR032806">
    <property type="entry name" value="YbfD_N"/>
</dbReference>
<feature type="compositionally biased region" description="Basic and acidic residues" evidence="1">
    <location>
        <begin position="388"/>
        <end position="397"/>
    </location>
</feature>
<evidence type="ECO:0000259" key="3">
    <source>
        <dbReference type="Pfam" id="PF13808"/>
    </source>
</evidence>
<evidence type="ECO:0000256" key="1">
    <source>
        <dbReference type="SAM" id="MobiDB-lite"/>
    </source>
</evidence>
<organism evidence="4 5">
    <name type="scientific">Polymorphum gilvum (strain LMG 25793 / CGMCC 1.9160 / SL003B-26A1)</name>
    <dbReference type="NCBI Taxonomy" id="991905"/>
    <lineage>
        <taxon>Bacteria</taxon>
        <taxon>Pseudomonadati</taxon>
        <taxon>Pseudomonadota</taxon>
        <taxon>Alphaproteobacteria</taxon>
        <taxon>Rhodobacterales</taxon>
        <taxon>Paracoccaceae</taxon>
        <taxon>Polymorphum</taxon>
    </lineage>
</organism>
<dbReference type="GO" id="GO:0004803">
    <property type="term" value="F:transposase activity"/>
    <property type="evidence" value="ECO:0007669"/>
    <property type="project" value="InterPro"/>
</dbReference>
<feature type="region of interest" description="Disordered" evidence="1">
    <location>
        <begin position="426"/>
        <end position="474"/>
    </location>
</feature>
<dbReference type="eggNOG" id="COG5433">
    <property type="taxonomic scope" value="Bacteria"/>
</dbReference>
<feature type="compositionally biased region" description="Low complexity" evidence="1">
    <location>
        <begin position="355"/>
        <end position="374"/>
    </location>
</feature>
<dbReference type="Pfam" id="PF13808">
    <property type="entry name" value="DDE_Tnp_1_assoc"/>
    <property type="match status" value="1"/>
</dbReference>
<dbReference type="AlphaFoldDB" id="F2J6M0"/>
<dbReference type="HOGENOM" id="CLU_575995_0_0_5"/>
<dbReference type="EMBL" id="CP002568">
    <property type="protein sequence ID" value="ADZ72503.1"/>
    <property type="molecule type" value="Genomic_DNA"/>
</dbReference>
<dbReference type="InterPro" id="IPR002559">
    <property type="entry name" value="Transposase_11"/>
</dbReference>
<dbReference type="GO" id="GO:0006313">
    <property type="term" value="P:DNA transposition"/>
    <property type="evidence" value="ECO:0007669"/>
    <property type="project" value="InterPro"/>
</dbReference>
<evidence type="ECO:0000313" key="5">
    <source>
        <dbReference type="Proteomes" id="UP000008130"/>
    </source>
</evidence>
<sequence>MEGLAACFEDLEDPRTGNAGLHDLTEIMVIALCTVLCGGQYASDMALFAREKEEFLRQFLKLENGLPSHDTFSRVLRLLDPEQFRACFLKFMGRFSQACEGVIAIDGKVLRRSFDKASGKSPLHMVSAWGCEQRLVLAQIATDAKSNEITAVPKLLEMLTLKGSIVTVDALNCQRAIARQIVDQGGDYAFALKGNQGTLHEDVRLYLDDPLAKVETSIPTVDADHGRIETRGVAVSTDIDWLQERHQWPGLKAIAKVTRTREIPGSTPETDKLSTETACYLLSAPLSPERVGEVVRSHWGVENALHWRLDVTMNEDASRNRMDNGPHNFAVLRHMGARGGTGKGRSSDAAGAGGNTAQAGTQPRASPAASAPGRAGDRACQHPLSLRLRRDGQDRRGRFPAAGRDPRAVPGAGHAAAQIRLPPLLASRGAGRTPPSMSCPAGCPRSCSLPGSSSRSSGTTFRSTARPRSSSARG</sequence>